<gene>
    <name evidence="1" type="ORF">SAMN05443669_10442</name>
</gene>
<accession>A0A1M7JMW9</accession>
<evidence type="ECO:0000313" key="2">
    <source>
        <dbReference type="Proteomes" id="UP000184260"/>
    </source>
</evidence>
<name>A0A1M7JMW9_9FLAO</name>
<dbReference type="AlphaFoldDB" id="A0A1M7JMW9"/>
<dbReference type="Proteomes" id="UP000184260">
    <property type="component" value="Unassembled WGS sequence"/>
</dbReference>
<dbReference type="EMBL" id="FRBU01000044">
    <property type="protein sequence ID" value="SHM54241.1"/>
    <property type="molecule type" value="Genomic_DNA"/>
</dbReference>
<sequence length="219" mass="25362">MSNKENLKNHFSERIDHNFDELKKYYNHNLIEMCEINSLKMEALNCLLFGLYTASINSTSHLLERTMKIALIKFETKGLTYSDFEKYNKSVNHAHSQFDHLKLPKTVSLAKSKGLISSAQFQYLNEKAKSLRDAYSHAQTSVINKDLPQFFSGFLFNFSEVKNNLINNEDVKITRIIDITKTSPAIAQLQQDRSSKTDALVFFENVYKIICDIEFKLKE</sequence>
<evidence type="ECO:0000313" key="1">
    <source>
        <dbReference type="EMBL" id="SHM54241.1"/>
    </source>
</evidence>
<keyword evidence="2" id="KW-1185">Reference proteome</keyword>
<dbReference type="OrthoDB" id="1354978at2"/>
<organism evidence="1 2">
    <name type="scientific">Flavobacterium xanthum</name>
    <dbReference type="NCBI Taxonomy" id="69322"/>
    <lineage>
        <taxon>Bacteria</taxon>
        <taxon>Pseudomonadati</taxon>
        <taxon>Bacteroidota</taxon>
        <taxon>Flavobacteriia</taxon>
        <taxon>Flavobacteriales</taxon>
        <taxon>Flavobacteriaceae</taxon>
        <taxon>Flavobacterium</taxon>
    </lineage>
</organism>
<proteinExistence type="predicted"/>
<dbReference type="RefSeq" id="WP_073355112.1">
    <property type="nucleotide sequence ID" value="NZ_FRBU01000044.1"/>
</dbReference>
<dbReference type="STRING" id="69322.SAMN05443669_10442"/>
<reference evidence="2" key="1">
    <citation type="submission" date="2016-11" db="EMBL/GenBank/DDBJ databases">
        <authorList>
            <person name="Varghese N."/>
            <person name="Submissions S."/>
        </authorList>
    </citation>
    <scope>NUCLEOTIDE SEQUENCE [LARGE SCALE GENOMIC DNA]</scope>
    <source>
        <strain evidence="2">DSM 3661</strain>
    </source>
</reference>
<evidence type="ECO:0008006" key="3">
    <source>
        <dbReference type="Google" id="ProtNLM"/>
    </source>
</evidence>
<protein>
    <recommendedName>
        <fullName evidence="3">RiboL-PSP-HEPN domain-containing protein</fullName>
    </recommendedName>
</protein>